<feature type="chain" id="PRO_5046187375" evidence="1">
    <location>
        <begin position="24"/>
        <end position="87"/>
    </location>
</feature>
<protein>
    <submittedName>
        <fullName evidence="2">Uncharacterized protein</fullName>
    </submittedName>
</protein>
<gene>
    <name evidence="2" type="ORF">IQ230_09640</name>
</gene>
<organism evidence="2 3">
    <name type="scientific">Gloeocapsopsis crepidinum LEGE 06123</name>
    <dbReference type="NCBI Taxonomy" id="588587"/>
    <lineage>
        <taxon>Bacteria</taxon>
        <taxon>Bacillati</taxon>
        <taxon>Cyanobacteriota</taxon>
        <taxon>Cyanophyceae</taxon>
        <taxon>Oscillatoriophycideae</taxon>
        <taxon>Chroococcales</taxon>
        <taxon>Chroococcaceae</taxon>
        <taxon>Gloeocapsopsis</taxon>
    </lineage>
</organism>
<evidence type="ECO:0000313" key="2">
    <source>
        <dbReference type="EMBL" id="MBE9190618.1"/>
    </source>
</evidence>
<evidence type="ECO:0000313" key="3">
    <source>
        <dbReference type="Proteomes" id="UP000651156"/>
    </source>
</evidence>
<comment type="caution">
    <text evidence="2">The sequence shown here is derived from an EMBL/GenBank/DDBJ whole genome shotgun (WGS) entry which is preliminary data.</text>
</comment>
<accession>A0ABR9URD6</accession>
<dbReference type="EMBL" id="JADEWN010000019">
    <property type="protein sequence ID" value="MBE9190618.1"/>
    <property type="molecule type" value="Genomic_DNA"/>
</dbReference>
<feature type="signal peptide" evidence="1">
    <location>
        <begin position="1"/>
        <end position="23"/>
    </location>
</feature>
<dbReference type="Proteomes" id="UP000651156">
    <property type="component" value="Unassembled WGS sequence"/>
</dbReference>
<sequence>MKLLTAGLLTLTALIVNSSPIMAAPTPAEEALMHYHQIQSTSSSNQNSCEDDLLERIEQKRKEWIIQGAEQQTREYIQELEYKLSQT</sequence>
<dbReference type="RefSeq" id="WP_193931794.1">
    <property type="nucleotide sequence ID" value="NZ_CAWPMZ010000040.1"/>
</dbReference>
<proteinExistence type="predicted"/>
<name>A0ABR9URD6_9CHRO</name>
<keyword evidence="3" id="KW-1185">Reference proteome</keyword>
<reference evidence="2 3" key="1">
    <citation type="submission" date="2020-10" db="EMBL/GenBank/DDBJ databases">
        <authorList>
            <person name="Castelo-Branco R."/>
            <person name="Eusebio N."/>
            <person name="Adriana R."/>
            <person name="Vieira A."/>
            <person name="Brugerolle De Fraissinette N."/>
            <person name="Rezende De Castro R."/>
            <person name="Schneider M.P."/>
            <person name="Vasconcelos V."/>
            <person name="Leao P.N."/>
        </authorList>
    </citation>
    <scope>NUCLEOTIDE SEQUENCE [LARGE SCALE GENOMIC DNA]</scope>
    <source>
        <strain evidence="2 3">LEGE 06123</strain>
    </source>
</reference>
<keyword evidence="1" id="KW-0732">Signal</keyword>
<evidence type="ECO:0000256" key="1">
    <source>
        <dbReference type="SAM" id="SignalP"/>
    </source>
</evidence>